<dbReference type="PROSITE" id="PS51257">
    <property type="entry name" value="PROKAR_LIPOPROTEIN"/>
    <property type="match status" value="1"/>
</dbReference>
<protein>
    <recommendedName>
        <fullName evidence="1">DUF2846 domain-containing protein</fullName>
    </recommendedName>
</protein>
<keyword evidence="3" id="KW-1185">Reference proteome</keyword>
<organism evidence="2 3">
    <name type="scientific">Bradyrhizobium icense</name>
    <dbReference type="NCBI Taxonomy" id="1274631"/>
    <lineage>
        <taxon>Bacteria</taxon>
        <taxon>Pseudomonadati</taxon>
        <taxon>Pseudomonadota</taxon>
        <taxon>Alphaproteobacteria</taxon>
        <taxon>Hyphomicrobiales</taxon>
        <taxon>Nitrobacteraceae</taxon>
        <taxon>Bradyrhizobium</taxon>
    </lineage>
</organism>
<dbReference type="InterPro" id="IPR022548">
    <property type="entry name" value="DUF2846"/>
</dbReference>
<proteinExistence type="predicted"/>
<dbReference type="KEGG" id="bic:LMTR13_00930"/>
<dbReference type="Proteomes" id="UP000092839">
    <property type="component" value="Chromosome"/>
</dbReference>
<evidence type="ECO:0000259" key="1">
    <source>
        <dbReference type="Pfam" id="PF11008"/>
    </source>
</evidence>
<sequence length="146" mass="15619">MGSKIGALPLVFVGFLLGSCASPRGLDEPPLQIPALKPGYGRVYFTRASELTGSAIQPEIRMNNEVVGRSVPGGFSYVDRSPGKYAVTTATEVENAVTFQLAAGETKYIKTRVTPGILVGHVTPTLEFPEQGQSDVSRLRYVGAQF</sequence>
<dbReference type="Pfam" id="PF11008">
    <property type="entry name" value="DUF2846"/>
    <property type="match status" value="1"/>
</dbReference>
<dbReference type="EMBL" id="CP016428">
    <property type="protein sequence ID" value="ANW05179.1"/>
    <property type="molecule type" value="Genomic_DNA"/>
</dbReference>
<feature type="domain" description="DUF2846" evidence="1">
    <location>
        <begin position="39"/>
        <end position="113"/>
    </location>
</feature>
<evidence type="ECO:0000313" key="2">
    <source>
        <dbReference type="EMBL" id="ANW05179.1"/>
    </source>
</evidence>
<gene>
    <name evidence="2" type="ORF">LMTR13_00930</name>
</gene>
<dbReference type="AlphaFoldDB" id="A0A1B1UQZ7"/>
<evidence type="ECO:0000313" key="3">
    <source>
        <dbReference type="Proteomes" id="UP000092839"/>
    </source>
</evidence>
<name>A0A1B1UQZ7_9BRAD</name>
<dbReference type="OrthoDB" id="8229458at2"/>
<accession>A0A1B1UQZ7</accession>
<reference evidence="2 3" key="1">
    <citation type="submission" date="2016-07" db="EMBL/GenBank/DDBJ databases">
        <title>Complete genome sequence of Bradyrhizobium icense LMTR 13T, a potential inoculant strain isolated from lima bean (Phaseolus lunatus) in Peru.</title>
        <authorList>
            <person name="Ormeno-Orrillo E."/>
            <person name="Duran D."/>
            <person name="Rogel M.A."/>
            <person name="Rey L."/>
            <person name="Imperial J."/>
            <person name="Ruiz-Argueso T."/>
            <person name="Martinez-Romero E."/>
        </authorList>
    </citation>
    <scope>NUCLEOTIDE SEQUENCE [LARGE SCALE GENOMIC DNA]</scope>
    <source>
        <strain evidence="2 3">LMTR 13</strain>
    </source>
</reference>